<organism evidence="13 14">
    <name type="scientific">Thalassobacter stenotrophicus</name>
    <dbReference type="NCBI Taxonomy" id="266809"/>
    <lineage>
        <taxon>Bacteria</taxon>
        <taxon>Pseudomonadati</taxon>
        <taxon>Pseudomonadota</taxon>
        <taxon>Alphaproteobacteria</taxon>
        <taxon>Rhodobacterales</taxon>
        <taxon>Roseobacteraceae</taxon>
        <taxon>Thalassobacter</taxon>
    </lineage>
</organism>
<evidence type="ECO:0000256" key="7">
    <source>
        <dbReference type="ARBA" id="ARBA00022779"/>
    </source>
</evidence>
<dbReference type="SUPFAM" id="SSF103039">
    <property type="entry name" value="CheC-like"/>
    <property type="match status" value="1"/>
</dbReference>
<evidence type="ECO:0000256" key="1">
    <source>
        <dbReference type="ARBA" id="ARBA00004117"/>
    </source>
</evidence>
<keyword evidence="13" id="KW-0282">Flagellum</keyword>
<dbReference type="GO" id="GO:0003774">
    <property type="term" value="F:cytoskeletal motor activity"/>
    <property type="evidence" value="ECO:0007669"/>
    <property type="project" value="InterPro"/>
</dbReference>
<dbReference type="Pfam" id="PF01052">
    <property type="entry name" value="FliMN_C"/>
    <property type="match status" value="1"/>
</dbReference>
<evidence type="ECO:0000256" key="6">
    <source>
        <dbReference type="ARBA" id="ARBA00022500"/>
    </source>
</evidence>
<dbReference type="GO" id="GO:0009425">
    <property type="term" value="C:bacterial-type flagellum basal body"/>
    <property type="evidence" value="ECO:0007669"/>
    <property type="project" value="UniProtKB-SubCell"/>
</dbReference>
<dbReference type="GO" id="GO:0071978">
    <property type="term" value="P:bacterial-type flagellum-dependent swarming motility"/>
    <property type="evidence" value="ECO:0007669"/>
    <property type="project" value="TreeGrafter"/>
</dbReference>
<dbReference type="Gene3D" id="2.30.330.10">
    <property type="entry name" value="SpoA-like"/>
    <property type="match status" value="1"/>
</dbReference>
<dbReference type="eggNOG" id="COG1868">
    <property type="taxonomic scope" value="Bacteria"/>
</dbReference>
<dbReference type="InterPro" id="IPR001689">
    <property type="entry name" value="Flag_FliM"/>
</dbReference>
<proteinExistence type="inferred from homology"/>
<comment type="subcellular location">
    <subcellularLocation>
        <location evidence="1">Bacterial flagellum basal body</location>
    </subcellularLocation>
    <subcellularLocation>
        <location evidence="2">Cell membrane</location>
        <topology evidence="2">Peripheral membrane protein</topology>
    </subcellularLocation>
</comment>
<keyword evidence="7" id="KW-0283">Flagellar rotation</keyword>
<keyword evidence="13" id="KW-0969">Cilium</keyword>
<dbReference type="EMBL" id="CYRX01000011">
    <property type="protein sequence ID" value="CUH59931.1"/>
    <property type="molecule type" value="Genomic_DNA"/>
</dbReference>
<name>A0A0P1FGW2_9RHOB</name>
<dbReference type="NCBIfam" id="TIGR01397">
    <property type="entry name" value="fliM_switch"/>
    <property type="match status" value="1"/>
</dbReference>
<evidence type="ECO:0000313" key="14">
    <source>
        <dbReference type="Proteomes" id="UP000051298"/>
    </source>
</evidence>
<evidence type="ECO:0000256" key="3">
    <source>
        <dbReference type="ARBA" id="ARBA00011049"/>
    </source>
</evidence>
<dbReference type="PANTHER" id="PTHR30034">
    <property type="entry name" value="FLAGELLAR MOTOR SWITCH PROTEIN FLIM"/>
    <property type="match status" value="1"/>
</dbReference>
<dbReference type="PANTHER" id="PTHR30034:SF6">
    <property type="entry name" value="YOP PROTEINS TRANSLOCATION PROTEIN Q"/>
    <property type="match status" value="1"/>
</dbReference>
<evidence type="ECO:0000256" key="10">
    <source>
        <dbReference type="ARBA" id="ARBA00025044"/>
    </source>
</evidence>
<dbReference type="Proteomes" id="UP000051298">
    <property type="component" value="Unassembled WGS sequence"/>
</dbReference>
<evidence type="ECO:0000256" key="4">
    <source>
        <dbReference type="ARBA" id="ARBA00021898"/>
    </source>
</evidence>
<dbReference type="AlphaFoldDB" id="A0A0P1FGW2"/>
<evidence type="ECO:0000313" key="13">
    <source>
        <dbReference type="EMBL" id="CUH59931.1"/>
    </source>
</evidence>
<sequence>MSSSKKLSQDEVDALISSLDQNGSASGVGTVSEKDVRDFAFGEDDLSLLGDYYALRVINERFARLARVVFQPMLRVQPRISAQMPTVKTFDEYCEGAASLMSLSTSRIDELRGTKMMVIQPEFISALTNAYYGGDLGLKYMPRNEFTATETRVIEIITEGLNKILLMAWQDLMPLTFSEHAREENLQFASFVEGTETIIVCSFVVQLPKSEPSSIDILYPLQTLKPIAAQLRSRMQSEVIDDDLTWRERLEHAVMQVPLPLNVQLGKPKFSLRSMLAMEIGDVFPIKLTEGLSVIVKGQKMFVADIGEVGGTSAITITRKLDKSSAEK</sequence>
<dbReference type="InterPro" id="IPR036429">
    <property type="entry name" value="SpoA-like_sf"/>
</dbReference>
<reference evidence="13 14" key="1">
    <citation type="submission" date="2015-09" db="EMBL/GenBank/DDBJ databases">
        <authorList>
            <consortium name="Swine Surveillance"/>
        </authorList>
    </citation>
    <scope>NUCLEOTIDE SEQUENCE [LARGE SCALE GENOMIC DNA]</scope>
    <source>
        <strain evidence="13 14">CECT 5294</strain>
    </source>
</reference>
<dbReference type="GO" id="GO:0050918">
    <property type="term" value="P:positive chemotaxis"/>
    <property type="evidence" value="ECO:0007669"/>
    <property type="project" value="TreeGrafter"/>
</dbReference>
<dbReference type="Pfam" id="PF02154">
    <property type="entry name" value="FliM"/>
    <property type="match status" value="1"/>
</dbReference>
<dbReference type="RefSeq" id="WP_038005421.1">
    <property type="nucleotide sequence ID" value="NZ_CYRX01000011.1"/>
</dbReference>
<keyword evidence="8" id="KW-0472">Membrane</keyword>
<dbReference type="InterPro" id="IPR001543">
    <property type="entry name" value="FliN-like_C"/>
</dbReference>
<dbReference type="PRINTS" id="PR00955">
    <property type="entry name" value="FLGMOTORFLIM"/>
</dbReference>
<dbReference type="Gene3D" id="3.40.1550.10">
    <property type="entry name" value="CheC-like"/>
    <property type="match status" value="1"/>
</dbReference>
<evidence type="ECO:0000256" key="11">
    <source>
        <dbReference type="NCBIfam" id="TIGR01397"/>
    </source>
</evidence>
<evidence type="ECO:0000256" key="8">
    <source>
        <dbReference type="ARBA" id="ARBA00023136"/>
    </source>
</evidence>
<protein>
    <recommendedName>
        <fullName evidence="4 11">Flagellar motor switch protein FliM</fullName>
    </recommendedName>
</protein>
<dbReference type="SUPFAM" id="SSF101801">
    <property type="entry name" value="Surface presentation of antigens (SPOA)"/>
    <property type="match status" value="1"/>
</dbReference>
<keyword evidence="9" id="KW-0975">Bacterial flagellum</keyword>
<keyword evidence="5" id="KW-1003">Cell membrane</keyword>
<feature type="domain" description="Flagellar motor switch protein FliN-like C-terminal" evidence="12">
    <location>
        <begin position="253"/>
        <end position="321"/>
    </location>
</feature>
<gene>
    <name evidence="13" type="primary">fliM</name>
    <name evidence="13" type="ORF">THS5294_01220</name>
</gene>
<comment type="function">
    <text evidence="10">FliM is one of three proteins (FliG, FliN, FliM) that forms the rotor-mounted switch complex (C ring), located at the base of the basal body. This complex interacts with the CheY and CheZ chemotaxis proteins, in addition to contacting components of the motor that determine the direction of flagellar rotation.</text>
</comment>
<evidence type="ECO:0000256" key="5">
    <source>
        <dbReference type="ARBA" id="ARBA00022475"/>
    </source>
</evidence>
<evidence type="ECO:0000259" key="12">
    <source>
        <dbReference type="Pfam" id="PF01052"/>
    </source>
</evidence>
<dbReference type="STRING" id="266809.PM03_09625"/>
<keyword evidence="6" id="KW-0145">Chemotaxis</keyword>
<comment type="similarity">
    <text evidence="3">Belongs to the FliM family.</text>
</comment>
<keyword evidence="13" id="KW-0966">Cell projection</keyword>
<accession>A0A0P1FGW2</accession>
<evidence type="ECO:0000256" key="2">
    <source>
        <dbReference type="ARBA" id="ARBA00004202"/>
    </source>
</evidence>
<dbReference type="InterPro" id="IPR028976">
    <property type="entry name" value="CheC-like_sf"/>
</dbReference>
<dbReference type="CDD" id="cd17908">
    <property type="entry name" value="FliM"/>
    <property type="match status" value="1"/>
</dbReference>
<evidence type="ECO:0000256" key="9">
    <source>
        <dbReference type="ARBA" id="ARBA00023143"/>
    </source>
</evidence>
<dbReference type="GO" id="GO:0005886">
    <property type="term" value="C:plasma membrane"/>
    <property type="evidence" value="ECO:0007669"/>
    <property type="project" value="UniProtKB-SubCell"/>
</dbReference>